<comment type="similarity">
    <text evidence="2">Belongs to the cation transport ATPase (P-type) (TC 3.A.3) family. Type IIA subfamily.</text>
</comment>
<accession>A0AAJ0X9R7</accession>
<dbReference type="SFLD" id="SFLDF00027">
    <property type="entry name" value="p-type_atpase"/>
    <property type="match status" value="1"/>
</dbReference>
<dbReference type="GO" id="GO:0046873">
    <property type="term" value="F:metal ion transmembrane transporter activity"/>
    <property type="evidence" value="ECO:0007669"/>
    <property type="project" value="UniProtKB-ARBA"/>
</dbReference>
<keyword evidence="8" id="KW-1278">Translocase</keyword>
<reference evidence="13" key="2">
    <citation type="journal article" date="2020" name="Microorganisms">
        <title>Osmotic Adaptation and Compatible Solute Biosynthesis of Phototrophic Bacteria as Revealed from Genome Analyses.</title>
        <authorList>
            <person name="Imhoff J.F."/>
            <person name="Rahn T."/>
            <person name="Kunzel S."/>
            <person name="Keller A."/>
            <person name="Neulinger S.C."/>
        </authorList>
    </citation>
    <scope>NUCLEOTIDE SEQUENCE</scope>
    <source>
        <strain evidence="13">DSM 11080</strain>
    </source>
</reference>
<feature type="domain" description="Cation-transporting P-type ATPase N-terminal" evidence="12">
    <location>
        <begin position="12"/>
        <end position="85"/>
    </location>
</feature>
<keyword evidence="7" id="KW-0067">ATP-binding</keyword>
<keyword evidence="3" id="KW-1003">Cell membrane</keyword>
<feature type="transmembrane region" description="Helical" evidence="11">
    <location>
        <begin position="253"/>
        <end position="273"/>
    </location>
</feature>
<evidence type="ECO:0000313" key="14">
    <source>
        <dbReference type="Proteomes" id="UP001296776"/>
    </source>
</evidence>
<proteinExistence type="inferred from homology"/>
<dbReference type="FunFam" id="3.40.50.1000:FF:000001">
    <property type="entry name" value="Phospholipid-transporting ATPase IC"/>
    <property type="match status" value="1"/>
</dbReference>
<dbReference type="InterPro" id="IPR023214">
    <property type="entry name" value="HAD_sf"/>
</dbReference>
<dbReference type="GO" id="GO:0005886">
    <property type="term" value="C:plasma membrane"/>
    <property type="evidence" value="ECO:0007669"/>
    <property type="project" value="UniProtKB-SubCell"/>
</dbReference>
<dbReference type="GO" id="GO:0140352">
    <property type="term" value="P:export from cell"/>
    <property type="evidence" value="ECO:0007669"/>
    <property type="project" value="UniProtKB-ARBA"/>
</dbReference>
<dbReference type="GO" id="GO:0005524">
    <property type="term" value="F:ATP binding"/>
    <property type="evidence" value="ECO:0007669"/>
    <property type="project" value="UniProtKB-KW"/>
</dbReference>
<feature type="transmembrane region" description="Helical" evidence="11">
    <location>
        <begin position="848"/>
        <end position="868"/>
    </location>
</feature>
<dbReference type="SUPFAM" id="SSF81665">
    <property type="entry name" value="Calcium ATPase, transmembrane domain M"/>
    <property type="match status" value="1"/>
</dbReference>
<dbReference type="Pfam" id="PF00689">
    <property type="entry name" value="Cation_ATPase_C"/>
    <property type="match status" value="1"/>
</dbReference>
<feature type="transmembrane region" description="Helical" evidence="11">
    <location>
        <begin position="90"/>
        <end position="110"/>
    </location>
</feature>
<dbReference type="PROSITE" id="PS00154">
    <property type="entry name" value="ATPASE_E1_E2"/>
    <property type="match status" value="1"/>
</dbReference>
<sequence>MPETPSLSNRDGWHSLSADAISQRLDSGEHGLSSATAAERLRRQGPNELPQAETISPWDILAEQFQNVLIIILLIAVALSALLGEVLESVVIAVIVLFAILLGFVQEYRAERAMEALRRMAAPAAKVIRDGREQTIPARELVPGDQVLLTAGDRVPADIRLSETANLRVNEAALTGESVPVTKHSAPLEAPDLAIGDRINLAYSGTDIAYGRGRGIVVETGLATEFGRVTGMLAGVQQQRTPLQQNLDKVGRVLAIAAGIVVVLIAGLGVLRGEPVLEMFIFGVALAVAVVPEALPAVVTISLAIGVQRMVKRHALVRRLPTVETLGSTSVICSDKTGTLTRDEMTLRAVWTDGHQTAVTGSGYAPEGELELPPDAPEQRPLVERLLRAATLASDAHLEQEDDGWRLYGDPTEGAFVVAAAKLGLERSTVEEQAPRIDEIPFSSERKRMTTLHREPLGDAPQGDSPELAAYTKGAAETILAGCDRIQSSAGIRELDDATGAQINAAAKALASDALRVLAVAYKPGATKETAEQGMIFLGLAGMIDPPRSEAQEAIAACERAGIRPVMITGDHPDTARAIARELGILRAGRVIVGHELDRMNDAELEAAVEEIEVYARVSPEHKLRVVQAWQKQGRICAMTGDGVNDAPALKRADIGIAMGITGTDVSREAADMTLTDDNFASIVGAVEEGRGIFSNIKKYLMYLLSSNIGEIGLMAAATLAGLPLPLSAVQILYVNLATDGLPALALAVDPPEDDLMERPPRDPKTGIFTPPVILLMLVGGIWSTLVNLGLFVYELNNGAASGLDPEQALKHAMTMTFVSLVLIQFFKAYNFRSDRRSLFQQTFANKWLNLAILWELGLLTLIIYVPMLSNAFGTYALPASDWLLVLAAAFSIVPVLEAAKWVLRHTHPEPQIGNASTRAD</sequence>
<dbReference type="Pfam" id="PF00122">
    <property type="entry name" value="E1-E2_ATPase"/>
    <property type="match status" value="1"/>
</dbReference>
<dbReference type="PANTHER" id="PTHR43294:SF21">
    <property type="entry name" value="CATION TRANSPORTING ATPASE"/>
    <property type="match status" value="1"/>
</dbReference>
<dbReference type="InterPro" id="IPR001757">
    <property type="entry name" value="P_typ_ATPase"/>
</dbReference>
<dbReference type="GO" id="GO:0015662">
    <property type="term" value="F:P-type ion transporter activity"/>
    <property type="evidence" value="ECO:0007669"/>
    <property type="project" value="UniProtKB-ARBA"/>
</dbReference>
<dbReference type="Gene3D" id="2.70.150.10">
    <property type="entry name" value="Calcium-transporting ATPase, cytoplasmic transduction domain A"/>
    <property type="match status" value="1"/>
</dbReference>
<comment type="caution">
    <text evidence="13">The sequence shown here is derived from an EMBL/GenBank/DDBJ whole genome shotgun (WGS) entry which is preliminary data.</text>
</comment>
<dbReference type="InterPro" id="IPR018303">
    <property type="entry name" value="ATPase_P-typ_P_site"/>
</dbReference>
<evidence type="ECO:0000256" key="2">
    <source>
        <dbReference type="ARBA" id="ARBA00005675"/>
    </source>
</evidence>
<keyword evidence="9 11" id="KW-1133">Transmembrane helix</keyword>
<keyword evidence="14" id="KW-1185">Reference proteome</keyword>
<evidence type="ECO:0000256" key="4">
    <source>
        <dbReference type="ARBA" id="ARBA00022692"/>
    </source>
</evidence>
<dbReference type="Gene3D" id="3.40.50.1000">
    <property type="entry name" value="HAD superfamily/HAD-like"/>
    <property type="match status" value="1"/>
</dbReference>
<evidence type="ECO:0000313" key="13">
    <source>
        <dbReference type="EMBL" id="MBK1704062.1"/>
    </source>
</evidence>
<dbReference type="AlphaFoldDB" id="A0AAJ0X9R7"/>
<dbReference type="PRINTS" id="PR00119">
    <property type="entry name" value="CATATPASE"/>
</dbReference>
<dbReference type="Gene3D" id="3.40.1110.10">
    <property type="entry name" value="Calcium-transporting ATPase, cytoplasmic domain N"/>
    <property type="match status" value="1"/>
</dbReference>
<dbReference type="SUPFAM" id="SSF81660">
    <property type="entry name" value="Metal cation-transporting ATPase, ATP-binding domain N"/>
    <property type="match status" value="1"/>
</dbReference>
<dbReference type="SUPFAM" id="SSF81653">
    <property type="entry name" value="Calcium ATPase, transduction domain A"/>
    <property type="match status" value="1"/>
</dbReference>
<feature type="transmembrane region" description="Helical" evidence="11">
    <location>
        <begin position="809"/>
        <end position="827"/>
    </location>
</feature>
<reference evidence="13" key="1">
    <citation type="submission" date="2017-08" db="EMBL/GenBank/DDBJ databases">
        <authorList>
            <person name="Imhoff J.F."/>
            <person name="Rahn T."/>
            <person name="Kuenzel S."/>
            <person name="Neulinger S.C."/>
        </authorList>
    </citation>
    <scope>NUCLEOTIDE SEQUENCE</scope>
    <source>
        <strain evidence="13">DSM 11080</strain>
    </source>
</reference>
<dbReference type="NCBIfam" id="TIGR01494">
    <property type="entry name" value="ATPase_P-type"/>
    <property type="match status" value="3"/>
</dbReference>
<evidence type="ECO:0000256" key="9">
    <source>
        <dbReference type="ARBA" id="ARBA00022989"/>
    </source>
</evidence>
<dbReference type="InterPro" id="IPR050510">
    <property type="entry name" value="Cation_transp_ATPase_P-type"/>
</dbReference>
<evidence type="ECO:0000256" key="6">
    <source>
        <dbReference type="ARBA" id="ARBA00022741"/>
    </source>
</evidence>
<evidence type="ECO:0000256" key="8">
    <source>
        <dbReference type="ARBA" id="ARBA00022967"/>
    </source>
</evidence>
<feature type="transmembrane region" description="Helical" evidence="11">
    <location>
        <begin position="883"/>
        <end position="904"/>
    </location>
</feature>
<dbReference type="FunFam" id="3.40.50.1000:FF:000028">
    <property type="entry name" value="Calcium-transporting P-type ATPase, putative"/>
    <property type="match status" value="1"/>
</dbReference>
<feature type="transmembrane region" description="Helical" evidence="11">
    <location>
        <begin position="729"/>
        <end position="749"/>
    </location>
</feature>
<name>A0AAJ0X9R7_9GAMM</name>
<organism evidence="13 14">
    <name type="scientific">Halochromatium glycolicum</name>
    <dbReference type="NCBI Taxonomy" id="85075"/>
    <lineage>
        <taxon>Bacteria</taxon>
        <taxon>Pseudomonadati</taxon>
        <taxon>Pseudomonadota</taxon>
        <taxon>Gammaproteobacteria</taxon>
        <taxon>Chromatiales</taxon>
        <taxon>Chromatiaceae</taxon>
        <taxon>Halochromatium</taxon>
    </lineage>
</organism>
<dbReference type="InterPro" id="IPR044492">
    <property type="entry name" value="P_typ_ATPase_HD_dom"/>
</dbReference>
<dbReference type="InterPro" id="IPR036412">
    <property type="entry name" value="HAD-like_sf"/>
</dbReference>
<dbReference type="InterPro" id="IPR023299">
    <property type="entry name" value="ATPase_P-typ_cyto_dom_N"/>
</dbReference>
<comment type="subcellular location">
    <subcellularLocation>
        <location evidence="1">Cell membrane</location>
        <topology evidence="1">Multi-pass membrane protein</topology>
    </subcellularLocation>
</comment>
<dbReference type="PRINTS" id="PR00120">
    <property type="entry name" value="HATPASE"/>
</dbReference>
<protein>
    <submittedName>
        <fullName evidence="13">ATPase</fullName>
    </submittedName>
</protein>
<keyword evidence="4 11" id="KW-0812">Transmembrane</keyword>
<evidence type="ECO:0000256" key="3">
    <source>
        <dbReference type="ARBA" id="ARBA00022475"/>
    </source>
</evidence>
<dbReference type="InterPro" id="IPR006068">
    <property type="entry name" value="ATPase_P-typ_cation-transptr_C"/>
</dbReference>
<keyword evidence="10 11" id="KW-0472">Membrane</keyword>
<dbReference type="Gene3D" id="1.20.1110.10">
    <property type="entry name" value="Calcium-transporting ATPase, transmembrane domain"/>
    <property type="match status" value="1"/>
</dbReference>
<dbReference type="Pfam" id="PF00690">
    <property type="entry name" value="Cation_ATPase_N"/>
    <property type="match status" value="1"/>
</dbReference>
<evidence type="ECO:0000256" key="7">
    <source>
        <dbReference type="ARBA" id="ARBA00022840"/>
    </source>
</evidence>
<feature type="transmembrane region" description="Helical" evidence="11">
    <location>
        <begin position="769"/>
        <end position="794"/>
    </location>
</feature>
<dbReference type="FunFam" id="2.70.150.10:FF:000016">
    <property type="entry name" value="Calcium-transporting P-type ATPase putative"/>
    <property type="match status" value="1"/>
</dbReference>
<dbReference type="GO" id="GO:0046872">
    <property type="term" value="F:metal ion binding"/>
    <property type="evidence" value="ECO:0007669"/>
    <property type="project" value="UniProtKB-KW"/>
</dbReference>
<evidence type="ECO:0000259" key="12">
    <source>
        <dbReference type="SMART" id="SM00831"/>
    </source>
</evidence>
<evidence type="ECO:0000256" key="5">
    <source>
        <dbReference type="ARBA" id="ARBA00022723"/>
    </source>
</evidence>
<feature type="transmembrane region" description="Helical" evidence="11">
    <location>
        <begin position="279"/>
        <end position="305"/>
    </location>
</feature>
<dbReference type="SMART" id="SM00831">
    <property type="entry name" value="Cation_ATPase_N"/>
    <property type="match status" value="1"/>
</dbReference>
<feature type="transmembrane region" description="Helical" evidence="11">
    <location>
        <begin position="65"/>
        <end position="84"/>
    </location>
</feature>
<dbReference type="InterPro" id="IPR023298">
    <property type="entry name" value="ATPase_P-typ_TM_dom_sf"/>
</dbReference>
<gene>
    <name evidence="13" type="ORF">CKO40_05745</name>
</gene>
<dbReference type="SUPFAM" id="SSF56784">
    <property type="entry name" value="HAD-like"/>
    <property type="match status" value="1"/>
</dbReference>
<dbReference type="InterPro" id="IPR059000">
    <property type="entry name" value="ATPase_P-type_domA"/>
</dbReference>
<dbReference type="SFLD" id="SFLDS00003">
    <property type="entry name" value="Haloacid_Dehalogenase"/>
    <property type="match status" value="1"/>
</dbReference>
<dbReference type="Proteomes" id="UP001296776">
    <property type="component" value="Unassembled WGS sequence"/>
</dbReference>
<dbReference type="EMBL" id="NRSJ01000007">
    <property type="protein sequence ID" value="MBK1704062.1"/>
    <property type="molecule type" value="Genomic_DNA"/>
</dbReference>
<evidence type="ECO:0000256" key="1">
    <source>
        <dbReference type="ARBA" id="ARBA00004651"/>
    </source>
</evidence>
<dbReference type="RefSeq" id="WP_200345242.1">
    <property type="nucleotide sequence ID" value="NZ_NRSJ01000007.1"/>
</dbReference>
<feature type="transmembrane region" description="Helical" evidence="11">
    <location>
        <begin position="700"/>
        <end position="723"/>
    </location>
</feature>
<dbReference type="Pfam" id="PF13246">
    <property type="entry name" value="Cation_ATPase"/>
    <property type="match status" value="1"/>
</dbReference>
<dbReference type="GO" id="GO:0016887">
    <property type="term" value="F:ATP hydrolysis activity"/>
    <property type="evidence" value="ECO:0007669"/>
    <property type="project" value="InterPro"/>
</dbReference>
<evidence type="ECO:0000256" key="10">
    <source>
        <dbReference type="ARBA" id="ARBA00023136"/>
    </source>
</evidence>
<keyword evidence="5" id="KW-0479">Metal-binding</keyword>
<dbReference type="PANTHER" id="PTHR43294">
    <property type="entry name" value="SODIUM/POTASSIUM-TRANSPORTING ATPASE SUBUNIT ALPHA"/>
    <property type="match status" value="1"/>
</dbReference>
<evidence type="ECO:0000256" key="11">
    <source>
        <dbReference type="SAM" id="Phobius"/>
    </source>
</evidence>
<dbReference type="GO" id="GO:0098662">
    <property type="term" value="P:inorganic cation transmembrane transport"/>
    <property type="evidence" value="ECO:0007669"/>
    <property type="project" value="UniProtKB-ARBA"/>
</dbReference>
<dbReference type="SFLD" id="SFLDG00002">
    <property type="entry name" value="C1.7:_P-type_atpase_like"/>
    <property type="match status" value="1"/>
</dbReference>
<dbReference type="GO" id="GO:0019829">
    <property type="term" value="F:ATPase-coupled monoatomic cation transmembrane transporter activity"/>
    <property type="evidence" value="ECO:0007669"/>
    <property type="project" value="UniProtKB-ARBA"/>
</dbReference>
<dbReference type="InterPro" id="IPR008250">
    <property type="entry name" value="ATPase_P-typ_transduc_dom_A_sf"/>
</dbReference>
<keyword evidence="6" id="KW-0547">Nucleotide-binding</keyword>
<dbReference type="InterPro" id="IPR004014">
    <property type="entry name" value="ATPase_P-typ_cation-transptr_N"/>
</dbReference>